<evidence type="ECO:0000256" key="1">
    <source>
        <dbReference type="ARBA" id="ARBA00009913"/>
    </source>
</evidence>
<dbReference type="Gene3D" id="3.40.50.1390">
    <property type="entry name" value="Resolvase, N-terminal catalytic domain"/>
    <property type="match status" value="1"/>
</dbReference>
<dbReference type="InterPro" id="IPR050639">
    <property type="entry name" value="SSR_resolvase"/>
</dbReference>
<dbReference type="Gene3D" id="1.10.10.60">
    <property type="entry name" value="Homeodomain-like"/>
    <property type="match status" value="1"/>
</dbReference>
<dbReference type="RefSeq" id="WP_354220256.1">
    <property type="nucleotide sequence ID" value="NZ_JBEPMX010000008.1"/>
</dbReference>
<reference evidence="7 8" key="1">
    <citation type="submission" date="2024-06" db="EMBL/GenBank/DDBJ databases">
        <title>Genomic Encyclopedia of Type Strains, Phase IV (KMG-IV): sequencing the most valuable type-strain genomes for metagenomic binning, comparative biology and taxonomic classification.</title>
        <authorList>
            <person name="Goeker M."/>
        </authorList>
    </citation>
    <scope>NUCLEOTIDE SEQUENCE [LARGE SCALE GENOMIC DNA]</scope>
    <source>
        <strain evidence="7 8">DSM 23520</strain>
    </source>
</reference>
<dbReference type="InterPro" id="IPR036162">
    <property type="entry name" value="Resolvase-like_N_sf"/>
</dbReference>
<dbReference type="Pfam" id="PF00239">
    <property type="entry name" value="Resolvase"/>
    <property type="match status" value="1"/>
</dbReference>
<evidence type="ECO:0000313" key="7">
    <source>
        <dbReference type="EMBL" id="MET3683660.1"/>
    </source>
</evidence>
<organism evidence="7 8">
    <name type="scientific">Alkalibacillus flavidus</name>
    <dbReference type="NCBI Taxonomy" id="546021"/>
    <lineage>
        <taxon>Bacteria</taxon>
        <taxon>Bacillati</taxon>
        <taxon>Bacillota</taxon>
        <taxon>Bacilli</taxon>
        <taxon>Bacillales</taxon>
        <taxon>Bacillaceae</taxon>
        <taxon>Alkalibacillus</taxon>
    </lineage>
</organism>
<dbReference type="CDD" id="cd03768">
    <property type="entry name" value="SR_ResInv"/>
    <property type="match status" value="1"/>
</dbReference>
<dbReference type="PROSITE" id="PS00398">
    <property type="entry name" value="RECOMBINASES_2"/>
    <property type="match status" value="1"/>
</dbReference>
<proteinExistence type="inferred from homology"/>
<dbReference type="PROSITE" id="PS51736">
    <property type="entry name" value="RECOMBINASES_3"/>
    <property type="match status" value="1"/>
</dbReference>
<evidence type="ECO:0000256" key="2">
    <source>
        <dbReference type="ARBA" id="ARBA00022908"/>
    </source>
</evidence>
<evidence type="ECO:0000313" key="8">
    <source>
        <dbReference type="Proteomes" id="UP001549167"/>
    </source>
</evidence>
<gene>
    <name evidence="7" type="ORF">ABID56_001769</name>
</gene>
<evidence type="ECO:0000256" key="5">
    <source>
        <dbReference type="PROSITE-ProRule" id="PRU10137"/>
    </source>
</evidence>
<dbReference type="PANTHER" id="PTHR30461">
    <property type="entry name" value="DNA-INVERTASE FROM LAMBDOID PROPHAGE"/>
    <property type="match status" value="1"/>
</dbReference>
<accession>A0ABV2KVP3</accession>
<comment type="similarity">
    <text evidence="1">Belongs to the site-specific recombinase resolvase family.</text>
</comment>
<name>A0ABV2KVP3_9BACI</name>
<dbReference type="Proteomes" id="UP001549167">
    <property type="component" value="Unassembled WGS sequence"/>
</dbReference>
<dbReference type="InterPro" id="IPR006119">
    <property type="entry name" value="Resolv_N"/>
</dbReference>
<evidence type="ECO:0000259" key="6">
    <source>
        <dbReference type="PROSITE" id="PS51736"/>
    </source>
</evidence>
<dbReference type="InterPro" id="IPR009057">
    <property type="entry name" value="Homeodomain-like_sf"/>
</dbReference>
<protein>
    <submittedName>
        <fullName evidence="7">DNA invertase Pin-like site-specific DNA recombinase</fullName>
    </submittedName>
</protein>
<dbReference type="InterPro" id="IPR006120">
    <property type="entry name" value="Resolvase_HTH_dom"/>
</dbReference>
<comment type="caution">
    <text evidence="7">The sequence shown here is derived from an EMBL/GenBank/DDBJ whole genome shotgun (WGS) entry which is preliminary data.</text>
</comment>
<feature type="active site" description="O-(5'-phospho-DNA)-serine intermediate" evidence="5">
    <location>
        <position position="9"/>
    </location>
</feature>
<keyword evidence="4" id="KW-0233">DNA recombination</keyword>
<dbReference type="SMART" id="SM00857">
    <property type="entry name" value="Resolvase"/>
    <property type="match status" value="1"/>
</dbReference>
<evidence type="ECO:0000256" key="4">
    <source>
        <dbReference type="ARBA" id="ARBA00023172"/>
    </source>
</evidence>
<feature type="domain" description="Resolvase/invertase-type recombinase catalytic" evidence="6">
    <location>
        <begin position="1"/>
        <end position="134"/>
    </location>
</feature>
<keyword evidence="2" id="KW-0229">DNA integration</keyword>
<sequence>MKFGYARVSTQNQNLDLQVDALQKEGCDEIVEEKVSGAHKKREKLDDLFGKLRQGDTLVVYKLDRLGRSTKQLIELSEWLDENDIELVSIRDSIDTSTPMGRAMMRMLMVLAEMEREIIVERTQAGLKAARKRGRVGGRPSKDKKDVERAIKLYESGEYSVPEIEEMTGVSKPSLYRYLKKKQAQAQSVE</sequence>
<keyword evidence="3" id="KW-0238">DNA-binding</keyword>
<dbReference type="EMBL" id="JBEPMX010000008">
    <property type="protein sequence ID" value="MET3683660.1"/>
    <property type="molecule type" value="Genomic_DNA"/>
</dbReference>
<dbReference type="PROSITE" id="PS00397">
    <property type="entry name" value="RECOMBINASES_1"/>
    <property type="match status" value="1"/>
</dbReference>
<dbReference type="PANTHER" id="PTHR30461:SF2">
    <property type="entry name" value="SERINE RECOMBINASE PINE-RELATED"/>
    <property type="match status" value="1"/>
</dbReference>
<dbReference type="InterPro" id="IPR006118">
    <property type="entry name" value="Recombinase_CS"/>
</dbReference>
<dbReference type="Pfam" id="PF02796">
    <property type="entry name" value="HTH_7"/>
    <property type="match status" value="1"/>
</dbReference>
<dbReference type="SUPFAM" id="SSF53041">
    <property type="entry name" value="Resolvase-like"/>
    <property type="match status" value="1"/>
</dbReference>
<evidence type="ECO:0000256" key="3">
    <source>
        <dbReference type="ARBA" id="ARBA00023125"/>
    </source>
</evidence>
<dbReference type="SUPFAM" id="SSF46689">
    <property type="entry name" value="Homeodomain-like"/>
    <property type="match status" value="1"/>
</dbReference>
<keyword evidence="8" id="KW-1185">Reference proteome</keyword>